<dbReference type="InterPro" id="IPR013087">
    <property type="entry name" value="Znf_C2H2_type"/>
</dbReference>
<evidence type="ECO:0000313" key="5">
    <source>
        <dbReference type="Proteomes" id="UP001162162"/>
    </source>
</evidence>
<accession>A0AAV8Z196</accession>
<keyword evidence="5" id="KW-1185">Reference proteome</keyword>
<evidence type="ECO:0000313" key="4">
    <source>
        <dbReference type="EMBL" id="KAJ8957823.1"/>
    </source>
</evidence>
<dbReference type="GO" id="GO:0008270">
    <property type="term" value="F:zinc ion binding"/>
    <property type="evidence" value="ECO:0007669"/>
    <property type="project" value="InterPro"/>
</dbReference>
<feature type="domain" description="C2H2-type" evidence="2">
    <location>
        <begin position="567"/>
        <end position="590"/>
    </location>
</feature>
<dbReference type="SMART" id="SM00868">
    <property type="entry name" value="zf-AD"/>
    <property type="match status" value="2"/>
</dbReference>
<gene>
    <name evidence="4" type="ORF">NQ318_001819</name>
</gene>
<feature type="compositionally biased region" description="Basic and acidic residues" evidence="1">
    <location>
        <begin position="498"/>
        <end position="511"/>
    </location>
</feature>
<feature type="domain" description="ZAD" evidence="3">
    <location>
        <begin position="35"/>
        <end position="102"/>
    </location>
</feature>
<evidence type="ECO:0000256" key="1">
    <source>
        <dbReference type="SAM" id="MobiDB-lite"/>
    </source>
</evidence>
<dbReference type="Proteomes" id="UP001162162">
    <property type="component" value="Unassembled WGS sequence"/>
</dbReference>
<feature type="region of interest" description="Disordered" evidence="1">
    <location>
        <begin position="490"/>
        <end position="528"/>
    </location>
</feature>
<dbReference type="Gene3D" id="3.30.160.60">
    <property type="entry name" value="Classic Zinc Finger"/>
    <property type="match status" value="1"/>
</dbReference>
<feature type="domain" description="C2H2-type" evidence="2">
    <location>
        <begin position="535"/>
        <end position="558"/>
    </location>
</feature>
<protein>
    <submittedName>
        <fullName evidence="4">Uncharacterized protein</fullName>
    </submittedName>
</protein>
<proteinExistence type="predicted"/>
<reference evidence="4" key="1">
    <citation type="journal article" date="2023" name="Insect Mol. Biol.">
        <title>Genome sequencing provides insights into the evolution of gene families encoding plant cell wall-degrading enzymes in longhorned beetles.</title>
        <authorList>
            <person name="Shin N.R."/>
            <person name="Okamura Y."/>
            <person name="Kirsch R."/>
            <person name="Pauchet Y."/>
        </authorList>
    </citation>
    <scope>NUCLEOTIDE SEQUENCE</scope>
    <source>
        <strain evidence="4">AMC_N1</strain>
    </source>
</reference>
<evidence type="ECO:0000259" key="3">
    <source>
        <dbReference type="SMART" id="SM00868"/>
    </source>
</evidence>
<feature type="domain" description="ZAD" evidence="3">
    <location>
        <begin position="127"/>
        <end position="195"/>
    </location>
</feature>
<name>A0AAV8Z196_9CUCU</name>
<dbReference type="GO" id="GO:0005634">
    <property type="term" value="C:nucleus"/>
    <property type="evidence" value="ECO:0007669"/>
    <property type="project" value="InterPro"/>
</dbReference>
<evidence type="ECO:0000259" key="2">
    <source>
        <dbReference type="SMART" id="SM00355"/>
    </source>
</evidence>
<comment type="caution">
    <text evidence="4">The sequence shown here is derived from an EMBL/GenBank/DDBJ whole genome shotgun (WGS) entry which is preliminary data.</text>
</comment>
<dbReference type="SMART" id="SM00355">
    <property type="entry name" value="ZnF_C2H2"/>
    <property type="match status" value="2"/>
</dbReference>
<dbReference type="InterPro" id="IPR012934">
    <property type="entry name" value="Znf_AD"/>
</dbReference>
<dbReference type="EMBL" id="JAPWTK010000020">
    <property type="protein sequence ID" value="KAJ8957823.1"/>
    <property type="molecule type" value="Genomic_DNA"/>
</dbReference>
<organism evidence="4 5">
    <name type="scientific">Aromia moschata</name>
    <dbReference type="NCBI Taxonomy" id="1265417"/>
    <lineage>
        <taxon>Eukaryota</taxon>
        <taxon>Metazoa</taxon>
        <taxon>Ecdysozoa</taxon>
        <taxon>Arthropoda</taxon>
        <taxon>Hexapoda</taxon>
        <taxon>Insecta</taxon>
        <taxon>Pterygota</taxon>
        <taxon>Neoptera</taxon>
        <taxon>Endopterygota</taxon>
        <taxon>Coleoptera</taxon>
        <taxon>Polyphaga</taxon>
        <taxon>Cucujiformia</taxon>
        <taxon>Chrysomeloidea</taxon>
        <taxon>Cerambycidae</taxon>
        <taxon>Cerambycinae</taxon>
        <taxon>Callichromatini</taxon>
        <taxon>Aromia</taxon>
    </lineage>
</organism>
<dbReference type="AlphaFoldDB" id="A0AAV8Z196"/>
<sequence length="599" mass="68624">MGNLNSFLGTSRLKHQGFFCDSYSLDMAVAGGAALCRLCLERCTESKPLEGFVSYKLKFIIPVMDLDLSWEPRICGRCCMRLSIHYAFKSECMENNEPTRNFMELELLAKKRDALSVLLRNEEKRRQCGLCHTKKNVLGQSRGSQGQLLRTMLEKCLPDLDSRVTTMCGSCMDSLEHLFEFVNGCMSTEEKIKSYCYLKGLNGKSKISLHSVLKFHSFKLDEEEEYEATHDGEGVMTDATACDGFDDDRVIEEDNVVDIETVEEHKYHDIEEDEEEETISIEEIRAGASLNISELSQTVENTADLPDTNDVDGEIISIEEIEANASRSASDSNLIVNEGIDDVGSDEMNAFCDLEDNVPYEVSIKSETVYDEPELVDIDEVNMYTNAEIEENVEERPVKREVNVDIEEGPDRYHFEEYTKLLQQNSGNVKGKAIAQYKKGSRCRPKAHRKRIFERHSDVNLKSFKKSKRGNKIRNVDLIAKNNCNPVVHQQKYRKKPSFKDTKQMKEKTSTEESNSASVYSEDDTKDHDKDPEGFYCDLCSFWTKKEGYLERHMALQHNRSTEVRKYKCGICKYKTDLKAQLYYHLQNSHHMSLLKPTA</sequence>